<keyword evidence="1 2" id="KW-0690">Ribosome biogenesis</keyword>
<dbReference type="PANTHER" id="PTHR33515">
    <property type="entry name" value="RIBOSOME-BINDING FACTOR A, CHLOROPLASTIC-RELATED"/>
    <property type="match status" value="1"/>
</dbReference>
<dbReference type="InterPro" id="IPR000238">
    <property type="entry name" value="RbfA"/>
</dbReference>
<dbReference type="NCBIfam" id="TIGR00082">
    <property type="entry name" value="rbfA"/>
    <property type="match status" value="1"/>
</dbReference>
<organism evidence="3 4">
    <name type="scientific">Roseospirillum parvum</name>
    <dbReference type="NCBI Taxonomy" id="83401"/>
    <lineage>
        <taxon>Bacteria</taxon>
        <taxon>Pseudomonadati</taxon>
        <taxon>Pseudomonadota</taxon>
        <taxon>Alphaproteobacteria</taxon>
        <taxon>Rhodospirillales</taxon>
        <taxon>Rhodospirillaceae</taxon>
        <taxon>Roseospirillum</taxon>
    </lineage>
</organism>
<dbReference type="InterPro" id="IPR023799">
    <property type="entry name" value="RbfA_dom_sf"/>
</dbReference>
<dbReference type="RefSeq" id="WP_092619581.1">
    <property type="nucleotide sequence ID" value="NZ_FNCV01000006.1"/>
</dbReference>
<keyword evidence="4" id="KW-1185">Reference proteome</keyword>
<protein>
    <recommendedName>
        <fullName evidence="2">Ribosome-binding factor A</fullName>
    </recommendedName>
</protein>
<keyword evidence="2" id="KW-0963">Cytoplasm</keyword>
<dbReference type="SUPFAM" id="SSF89919">
    <property type="entry name" value="Ribosome-binding factor A, RbfA"/>
    <property type="match status" value="1"/>
</dbReference>
<evidence type="ECO:0000313" key="3">
    <source>
        <dbReference type="EMBL" id="SDH38374.1"/>
    </source>
</evidence>
<comment type="function">
    <text evidence="2">One of several proteins that assist in the late maturation steps of the functional core of the 30S ribosomal subunit. Associates with free 30S ribosomal subunits (but not with 30S subunits that are part of 70S ribosomes or polysomes). Required for efficient processing of 16S rRNA. May interact with the 5'-terminal helix region of 16S rRNA.</text>
</comment>
<dbReference type="GO" id="GO:0005829">
    <property type="term" value="C:cytosol"/>
    <property type="evidence" value="ECO:0007669"/>
    <property type="project" value="TreeGrafter"/>
</dbReference>
<dbReference type="OrthoDB" id="9805051at2"/>
<dbReference type="NCBIfam" id="NF001802">
    <property type="entry name" value="PRK00521.2-5"/>
    <property type="match status" value="1"/>
</dbReference>
<dbReference type="STRING" id="83401.SAMN05421742_106158"/>
<evidence type="ECO:0000256" key="1">
    <source>
        <dbReference type="ARBA" id="ARBA00022517"/>
    </source>
</evidence>
<dbReference type="GO" id="GO:0043024">
    <property type="term" value="F:ribosomal small subunit binding"/>
    <property type="evidence" value="ECO:0007669"/>
    <property type="project" value="TreeGrafter"/>
</dbReference>
<comment type="subcellular location">
    <subcellularLocation>
        <location evidence="2">Cytoplasm</location>
    </subcellularLocation>
</comment>
<evidence type="ECO:0000313" key="4">
    <source>
        <dbReference type="Proteomes" id="UP000217076"/>
    </source>
</evidence>
<dbReference type="Proteomes" id="UP000217076">
    <property type="component" value="Unassembled WGS sequence"/>
</dbReference>
<comment type="similarity">
    <text evidence="2">Belongs to the RbfA family.</text>
</comment>
<proteinExistence type="inferred from homology"/>
<sequence>MSRHRPARAPSNRQLKVGEELRHALAWVLERGDLADPGLAQTPVTVTEVRASPDLRQATVFVVPLGGGDATEVLAALKRARPLLRHEIARRVVLKYVPDLSFAADTSFDTAAHIDHLLHRPEVARDLDGAPLKADDEPDGA</sequence>
<dbReference type="AlphaFoldDB" id="A0A1G8BZ23"/>
<accession>A0A1G8BZ23</accession>
<dbReference type="GO" id="GO:0030490">
    <property type="term" value="P:maturation of SSU-rRNA"/>
    <property type="evidence" value="ECO:0007669"/>
    <property type="project" value="UniProtKB-UniRule"/>
</dbReference>
<name>A0A1G8BZ23_9PROT</name>
<dbReference type="PROSITE" id="PS01319">
    <property type="entry name" value="RBFA"/>
    <property type="match status" value="1"/>
</dbReference>
<gene>
    <name evidence="2" type="primary">rbfA</name>
    <name evidence="3" type="ORF">SAMN05421742_106158</name>
</gene>
<dbReference type="EMBL" id="FNCV01000006">
    <property type="protein sequence ID" value="SDH38374.1"/>
    <property type="molecule type" value="Genomic_DNA"/>
</dbReference>
<evidence type="ECO:0000256" key="2">
    <source>
        <dbReference type="HAMAP-Rule" id="MF_00003"/>
    </source>
</evidence>
<dbReference type="PANTHER" id="PTHR33515:SF1">
    <property type="entry name" value="RIBOSOME-BINDING FACTOR A, CHLOROPLASTIC-RELATED"/>
    <property type="match status" value="1"/>
</dbReference>
<dbReference type="Pfam" id="PF02033">
    <property type="entry name" value="RBFA"/>
    <property type="match status" value="1"/>
</dbReference>
<dbReference type="InterPro" id="IPR020053">
    <property type="entry name" value="Ribosome-bd_factorA_CS"/>
</dbReference>
<dbReference type="Gene3D" id="3.30.300.20">
    <property type="match status" value="1"/>
</dbReference>
<dbReference type="InterPro" id="IPR015946">
    <property type="entry name" value="KH_dom-like_a/b"/>
</dbReference>
<reference evidence="4" key="1">
    <citation type="submission" date="2016-10" db="EMBL/GenBank/DDBJ databases">
        <authorList>
            <person name="Varghese N."/>
            <person name="Submissions S."/>
        </authorList>
    </citation>
    <scope>NUCLEOTIDE SEQUENCE [LARGE SCALE GENOMIC DNA]</scope>
    <source>
        <strain evidence="4">930I</strain>
    </source>
</reference>
<comment type="subunit">
    <text evidence="2">Monomer. Binds 30S ribosomal subunits, but not 50S ribosomal subunits or 70S ribosomes.</text>
</comment>
<dbReference type="HAMAP" id="MF_00003">
    <property type="entry name" value="RbfA"/>
    <property type="match status" value="1"/>
</dbReference>